<dbReference type="Proteomes" id="UP001054857">
    <property type="component" value="Unassembled WGS sequence"/>
</dbReference>
<name>A0AAD3DEW4_9CHLO</name>
<evidence type="ECO:0000256" key="2">
    <source>
        <dbReference type="SAM" id="SignalP"/>
    </source>
</evidence>
<proteinExistence type="predicted"/>
<keyword evidence="4" id="KW-1185">Reference proteome</keyword>
<evidence type="ECO:0000313" key="3">
    <source>
        <dbReference type="EMBL" id="GFR40556.1"/>
    </source>
</evidence>
<dbReference type="EMBL" id="BMAR01000001">
    <property type="protein sequence ID" value="GFR40556.1"/>
    <property type="molecule type" value="Genomic_DNA"/>
</dbReference>
<feature type="chain" id="PRO_5042146041" description="O-fucosyltransferase family protein" evidence="2">
    <location>
        <begin position="23"/>
        <end position="486"/>
    </location>
</feature>
<feature type="signal peptide" evidence="2">
    <location>
        <begin position="1"/>
        <end position="22"/>
    </location>
</feature>
<organism evidence="3 4">
    <name type="scientific">Astrephomene gubernaculifera</name>
    <dbReference type="NCBI Taxonomy" id="47775"/>
    <lineage>
        <taxon>Eukaryota</taxon>
        <taxon>Viridiplantae</taxon>
        <taxon>Chlorophyta</taxon>
        <taxon>core chlorophytes</taxon>
        <taxon>Chlorophyceae</taxon>
        <taxon>CS clade</taxon>
        <taxon>Chlamydomonadales</taxon>
        <taxon>Astrephomenaceae</taxon>
        <taxon>Astrephomene</taxon>
    </lineage>
</organism>
<feature type="compositionally biased region" description="Acidic residues" evidence="1">
    <location>
        <begin position="270"/>
        <end position="290"/>
    </location>
</feature>
<evidence type="ECO:0008006" key="5">
    <source>
        <dbReference type="Google" id="ProtNLM"/>
    </source>
</evidence>
<dbReference type="PROSITE" id="PS51257">
    <property type="entry name" value="PROKAR_LIPOPROTEIN"/>
    <property type="match status" value="1"/>
</dbReference>
<gene>
    <name evidence="3" type="ORF">Agub_g1131</name>
</gene>
<keyword evidence="2" id="KW-0732">Signal</keyword>
<dbReference type="InterPro" id="IPR024709">
    <property type="entry name" value="FucosylTrfase_pln"/>
</dbReference>
<feature type="compositionally biased region" description="Acidic residues" evidence="1">
    <location>
        <begin position="299"/>
        <end position="320"/>
    </location>
</feature>
<feature type="region of interest" description="Disordered" evidence="1">
    <location>
        <begin position="261"/>
        <end position="333"/>
    </location>
</feature>
<accession>A0AAD3DEW4</accession>
<dbReference type="PANTHER" id="PTHR31288">
    <property type="entry name" value="O-FUCOSYLTRANSFERASE FAMILY PROTEIN"/>
    <property type="match status" value="1"/>
</dbReference>
<protein>
    <recommendedName>
        <fullName evidence="5">O-fucosyltransferase family protein</fullName>
    </recommendedName>
</protein>
<evidence type="ECO:0000256" key="1">
    <source>
        <dbReference type="SAM" id="MobiDB-lite"/>
    </source>
</evidence>
<dbReference type="PANTHER" id="PTHR31288:SF22">
    <property type="entry name" value="O-FUCOSYLTRANSFERASE 9"/>
    <property type="match status" value="1"/>
</dbReference>
<dbReference type="Gene3D" id="3.40.50.11350">
    <property type="match status" value="1"/>
</dbReference>
<sequence length="486" mass="53742">MGRPSSFVTAILLFACGGLVCGRQPKHLGTIYHDVRRSLLSDSHGQTPEAEEPLPELPAGYIYPVLAWGPNNQVAGLKEALVLGQLLKRTVIVHDILNHYDDKASLNHLTEQPDSMDFELIFNLSRLSRHRSVVTQAELRARGEWDGRLQAVAHFGDMFMSQIKNAHALNVSDEGAVYLDLEALDCTPRELAKLARTLKPYKYVGFILYENVVRSSGHGVKLTPSGNLCHDDYLRLSAQLTKSETLVRLATEFRREKGLGAAAAGGGGVDADDDGSREDGGGDDVGDGDQDVPGNNNDVDYDYDSSADDDDDGESNEDGEGESKSPSQGERYLAVHIRPYPDTCLYAWRREEYDMDLAARVCKNKKLHKVFVPQTLHAIKTYKLSTRVFVMSYPDLRPRISEMYGKKGLEAVFYDESDLEKAVGFKSISLLGMVEEEISFEADVFIGTSYSSMTGIIMQVRGSSTALERVARGKPRSKTLTFTKTT</sequence>
<reference evidence="3 4" key="1">
    <citation type="journal article" date="2021" name="Sci. Rep.">
        <title>Genome sequencing of the multicellular alga Astrephomene provides insights into convergent evolution of germ-soma differentiation.</title>
        <authorList>
            <person name="Yamashita S."/>
            <person name="Yamamoto K."/>
            <person name="Matsuzaki R."/>
            <person name="Suzuki S."/>
            <person name="Yamaguchi H."/>
            <person name="Hirooka S."/>
            <person name="Minakuchi Y."/>
            <person name="Miyagishima S."/>
            <person name="Kawachi M."/>
            <person name="Toyoda A."/>
            <person name="Nozaki H."/>
        </authorList>
    </citation>
    <scope>NUCLEOTIDE SEQUENCE [LARGE SCALE GENOMIC DNA]</scope>
    <source>
        <strain evidence="3 4">NIES-4017</strain>
    </source>
</reference>
<dbReference type="CDD" id="cd11296">
    <property type="entry name" value="O-FucT_like"/>
    <property type="match status" value="1"/>
</dbReference>
<dbReference type="AlphaFoldDB" id="A0AAD3DEW4"/>
<evidence type="ECO:0000313" key="4">
    <source>
        <dbReference type="Proteomes" id="UP001054857"/>
    </source>
</evidence>
<comment type="caution">
    <text evidence="3">The sequence shown here is derived from an EMBL/GenBank/DDBJ whole genome shotgun (WGS) entry which is preliminary data.</text>
</comment>